<reference evidence="4" key="1">
    <citation type="journal article" date="2014" name="Front. Microbiol.">
        <title>High frequency of phylogenetically diverse reductive dehalogenase-homologous genes in deep subseafloor sedimentary metagenomes.</title>
        <authorList>
            <person name="Kawai M."/>
            <person name="Futagami T."/>
            <person name="Toyoda A."/>
            <person name="Takaki Y."/>
            <person name="Nishi S."/>
            <person name="Hori S."/>
            <person name="Arai W."/>
            <person name="Tsubouchi T."/>
            <person name="Morono Y."/>
            <person name="Uchiyama I."/>
            <person name="Ito T."/>
            <person name="Fujiyama A."/>
            <person name="Inagaki F."/>
            <person name="Takami H."/>
        </authorList>
    </citation>
    <scope>NUCLEOTIDE SEQUENCE</scope>
    <source>
        <strain evidence="4">Expedition CK06-06</strain>
    </source>
</reference>
<evidence type="ECO:0000313" key="4">
    <source>
        <dbReference type="EMBL" id="GAG38453.1"/>
    </source>
</evidence>
<dbReference type="AlphaFoldDB" id="X0XPA7"/>
<dbReference type="InterPro" id="IPR005920">
    <property type="entry name" value="HutI"/>
</dbReference>
<dbReference type="PANTHER" id="PTHR42752">
    <property type="entry name" value="IMIDAZOLONEPROPIONASE"/>
    <property type="match status" value="1"/>
</dbReference>
<keyword evidence="2" id="KW-0378">Hydrolase</keyword>
<sequence length="68" mass="7479">PEEALAGVTRNGARALGLQDRIGTLEPGKDADFVVWDIDEPAELAYRIGFNPQKQVVRQGKLIKSFGR</sequence>
<dbReference type="GO" id="GO:0050480">
    <property type="term" value="F:imidazolonepropionase activity"/>
    <property type="evidence" value="ECO:0007669"/>
    <property type="project" value="TreeGrafter"/>
</dbReference>
<dbReference type="EMBL" id="BARS01047292">
    <property type="protein sequence ID" value="GAG38453.1"/>
    <property type="molecule type" value="Genomic_DNA"/>
</dbReference>
<evidence type="ECO:0000259" key="3">
    <source>
        <dbReference type="Pfam" id="PF01979"/>
    </source>
</evidence>
<dbReference type="PANTHER" id="PTHR42752:SF1">
    <property type="entry name" value="IMIDAZOLONEPROPIONASE-RELATED"/>
    <property type="match status" value="1"/>
</dbReference>
<gene>
    <name evidence="4" type="ORF">S01H1_71056</name>
</gene>
<dbReference type="InterPro" id="IPR011059">
    <property type="entry name" value="Metal-dep_hydrolase_composite"/>
</dbReference>
<dbReference type="GO" id="GO:0046872">
    <property type="term" value="F:metal ion binding"/>
    <property type="evidence" value="ECO:0007669"/>
    <property type="project" value="UniProtKB-KW"/>
</dbReference>
<dbReference type="GO" id="GO:0005737">
    <property type="term" value="C:cytoplasm"/>
    <property type="evidence" value="ECO:0007669"/>
    <property type="project" value="InterPro"/>
</dbReference>
<dbReference type="InterPro" id="IPR006680">
    <property type="entry name" value="Amidohydro-rel"/>
</dbReference>
<evidence type="ECO:0000256" key="1">
    <source>
        <dbReference type="ARBA" id="ARBA00022723"/>
    </source>
</evidence>
<accession>X0XPA7</accession>
<comment type="caution">
    <text evidence="4">The sequence shown here is derived from an EMBL/GenBank/DDBJ whole genome shotgun (WGS) entry which is preliminary data.</text>
</comment>
<dbReference type="SUPFAM" id="SSF51338">
    <property type="entry name" value="Composite domain of metallo-dependent hydrolases"/>
    <property type="match status" value="1"/>
</dbReference>
<protein>
    <recommendedName>
        <fullName evidence="3">Amidohydrolase-related domain-containing protein</fullName>
    </recommendedName>
</protein>
<keyword evidence="1" id="KW-0479">Metal-binding</keyword>
<dbReference type="Pfam" id="PF01979">
    <property type="entry name" value="Amidohydro_1"/>
    <property type="match status" value="1"/>
</dbReference>
<organism evidence="4">
    <name type="scientific">marine sediment metagenome</name>
    <dbReference type="NCBI Taxonomy" id="412755"/>
    <lineage>
        <taxon>unclassified sequences</taxon>
        <taxon>metagenomes</taxon>
        <taxon>ecological metagenomes</taxon>
    </lineage>
</organism>
<dbReference type="Gene3D" id="2.30.40.10">
    <property type="entry name" value="Urease, subunit C, domain 1"/>
    <property type="match status" value="1"/>
</dbReference>
<dbReference type="GO" id="GO:0019556">
    <property type="term" value="P:L-histidine catabolic process to glutamate and formamide"/>
    <property type="evidence" value="ECO:0007669"/>
    <property type="project" value="InterPro"/>
</dbReference>
<evidence type="ECO:0000256" key="2">
    <source>
        <dbReference type="ARBA" id="ARBA00022801"/>
    </source>
</evidence>
<proteinExistence type="predicted"/>
<feature type="non-terminal residue" evidence="4">
    <location>
        <position position="1"/>
    </location>
</feature>
<name>X0XPA7_9ZZZZ</name>
<feature type="domain" description="Amidohydrolase-related" evidence="3">
    <location>
        <begin position="1"/>
        <end position="62"/>
    </location>
</feature>